<geneLocation type="plasmid" evidence="1 2">
    <name>pSn</name>
</geneLocation>
<sequence>MQFFENSKIKDLIIPSLRRKPLVLTRGKWLFNLVIEIPNAEPSLRNGVMGIDLGENNLYARN</sequence>
<accession>F8L303</accession>
<name>F8L303_SIMNZ</name>
<dbReference type="KEGG" id="sng:SNE_B24900"/>
<gene>
    <name evidence="1" type="ordered locus">SNE_B24900</name>
</gene>
<evidence type="ECO:0008006" key="3">
    <source>
        <dbReference type="Google" id="ProtNLM"/>
    </source>
</evidence>
<dbReference type="EMBL" id="FR872581">
    <property type="protein sequence ID" value="CCB87849.1"/>
    <property type="molecule type" value="Genomic_DNA"/>
</dbReference>
<protein>
    <recommendedName>
        <fullName evidence="3">Transposase</fullName>
    </recommendedName>
</protein>
<organism evidence="1 2">
    <name type="scientific">Simkania negevensis (strain ATCC VR-1471 / DSM 27360 / Z)</name>
    <dbReference type="NCBI Taxonomy" id="331113"/>
    <lineage>
        <taxon>Bacteria</taxon>
        <taxon>Pseudomonadati</taxon>
        <taxon>Chlamydiota</taxon>
        <taxon>Chlamydiia</taxon>
        <taxon>Parachlamydiales</taxon>
        <taxon>Simkaniaceae</taxon>
        <taxon>Simkania</taxon>
    </lineage>
</organism>
<dbReference type="HOGENOM" id="CLU_2901818_0_0_0"/>
<proteinExistence type="predicted"/>
<keyword evidence="2" id="KW-1185">Reference proteome</keyword>
<reference evidence="1 2" key="2">
    <citation type="journal article" date="2011" name="Mol. Biol. Evol.">
        <title>Unity in variety--the pan-genome of the Chlamydiae.</title>
        <authorList>
            <person name="Collingro A."/>
            <person name="Tischler P."/>
            <person name="Weinmaier T."/>
            <person name="Penz T."/>
            <person name="Heinz E."/>
            <person name="Brunham R.C."/>
            <person name="Read T.D."/>
            <person name="Bavoil P.M."/>
            <person name="Sachse K."/>
            <person name="Kahane S."/>
            <person name="Friedman M.G."/>
            <person name="Rattei T."/>
            <person name="Myers G.S."/>
            <person name="Horn M."/>
        </authorList>
    </citation>
    <scope>NUCLEOTIDE SEQUENCE [LARGE SCALE GENOMIC DNA]</scope>
    <source>
        <strain evidence="2">ATCC VR-1471 / Z</strain>
        <plasmid evidence="1 2">pSn</plasmid>
    </source>
</reference>
<dbReference type="AlphaFoldDB" id="F8L303"/>
<keyword evidence="1" id="KW-0614">Plasmid</keyword>
<evidence type="ECO:0000313" key="2">
    <source>
        <dbReference type="Proteomes" id="UP000000496"/>
    </source>
</evidence>
<reference key="1">
    <citation type="journal article" date="2011" name="Mol. Biol. Evol.">
        <title>Unity in variety -- the pan-genome of the Chlamydiae.</title>
        <authorList>
            <person name="Collingro A."/>
            <person name="Tischler P."/>
            <person name="Weinmaier T."/>
            <person name="Penz T."/>
            <person name="Heinz E."/>
            <person name="Brunham R.C."/>
            <person name="Read T.D."/>
            <person name="Bavoil P.M."/>
            <person name="Sachse K."/>
            <person name="Kahane S."/>
            <person name="Friedman M.G."/>
            <person name="Rattei T."/>
            <person name="Myers G.S.A."/>
            <person name="Horn M."/>
        </authorList>
    </citation>
    <scope>NUCLEOTIDE SEQUENCE</scope>
    <source>
        <strain>Z</strain>
    </source>
</reference>
<dbReference type="Proteomes" id="UP000000496">
    <property type="component" value="Plasmid pSn"/>
</dbReference>
<evidence type="ECO:0000313" key="1">
    <source>
        <dbReference type="EMBL" id="CCB87849.1"/>
    </source>
</evidence>